<protein>
    <submittedName>
        <fullName evidence="2">Uncharacterized protein</fullName>
    </submittedName>
</protein>
<dbReference type="RefSeq" id="WP_377394772.1">
    <property type="nucleotide sequence ID" value="NZ_JBHSAN010000054.1"/>
</dbReference>
<reference evidence="3" key="1">
    <citation type="journal article" date="2019" name="Int. J. Syst. Evol. Microbiol.">
        <title>The Global Catalogue of Microorganisms (GCM) 10K type strain sequencing project: providing services to taxonomists for standard genome sequencing and annotation.</title>
        <authorList>
            <consortium name="The Broad Institute Genomics Platform"/>
            <consortium name="The Broad Institute Genome Sequencing Center for Infectious Disease"/>
            <person name="Wu L."/>
            <person name="Ma J."/>
        </authorList>
    </citation>
    <scope>NUCLEOTIDE SEQUENCE [LARGE SCALE GENOMIC DNA]</scope>
    <source>
        <strain evidence="3">IBRC-M 10906</strain>
    </source>
</reference>
<evidence type="ECO:0000313" key="2">
    <source>
        <dbReference type="EMBL" id="MFD2803183.1"/>
    </source>
</evidence>
<gene>
    <name evidence="2" type="ORF">ACFS2C_27715</name>
</gene>
<organism evidence="2 3">
    <name type="scientific">Prauserella oleivorans</name>
    <dbReference type="NCBI Taxonomy" id="1478153"/>
    <lineage>
        <taxon>Bacteria</taxon>
        <taxon>Bacillati</taxon>
        <taxon>Actinomycetota</taxon>
        <taxon>Actinomycetes</taxon>
        <taxon>Pseudonocardiales</taxon>
        <taxon>Pseudonocardiaceae</taxon>
        <taxon>Prauserella</taxon>
    </lineage>
</organism>
<sequence>MNGISMSPQAAFLTAAAELIADDGPAAEVVQAAAELVAHLSEPPDALVTVAALPADELRAEELAPLLDTAAQSLGLPTLSPQFAVDILIQDAARKISTGLLVPYQGASKIWYLARGFDAKADRFGIFMQLMDDWESDLPGREKIEQEIRETAADFAREPVPSATEGGGDAAASHSSRDSS</sequence>
<keyword evidence="3" id="KW-1185">Reference proteome</keyword>
<proteinExistence type="predicted"/>
<dbReference type="EMBL" id="JBHUOF010000049">
    <property type="protein sequence ID" value="MFD2803183.1"/>
    <property type="molecule type" value="Genomic_DNA"/>
</dbReference>
<name>A0ABW5WKX5_9PSEU</name>
<feature type="region of interest" description="Disordered" evidence="1">
    <location>
        <begin position="152"/>
        <end position="180"/>
    </location>
</feature>
<evidence type="ECO:0000256" key="1">
    <source>
        <dbReference type="SAM" id="MobiDB-lite"/>
    </source>
</evidence>
<accession>A0ABW5WKX5</accession>
<dbReference type="Proteomes" id="UP001597478">
    <property type="component" value="Unassembled WGS sequence"/>
</dbReference>
<comment type="caution">
    <text evidence="2">The sequence shown here is derived from an EMBL/GenBank/DDBJ whole genome shotgun (WGS) entry which is preliminary data.</text>
</comment>
<evidence type="ECO:0000313" key="3">
    <source>
        <dbReference type="Proteomes" id="UP001597478"/>
    </source>
</evidence>